<dbReference type="EMBL" id="JANAVB010037020">
    <property type="protein sequence ID" value="KAJ6802683.1"/>
    <property type="molecule type" value="Genomic_DNA"/>
</dbReference>
<evidence type="ECO:0000313" key="2">
    <source>
        <dbReference type="EMBL" id="KAJ6802683.1"/>
    </source>
</evidence>
<organism evidence="2 3">
    <name type="scientific">Iris pallida</name>
    <name type="common">Sweet iris</name>
    <dbReference type="NCBI Taxonomy" id="29817"/>
    <lineage>
        <taxon>Eukaryota</taxon>
        <taxon>Viridiplantae</taxon>
        <taxon>Streptophyta</taxon>
        <taxon>Embryophyta</taxon>
        <taxon>Tracheophyta</taxon>
        <taxon>Spermatophyta</taxon>
        <taxon>Magnoliopsida</taxon>
        <taxon>Liliopsida</taxon>
        <taxon>Asparagales</taxon>
        <taxon>Iridaceae</taxon>
        <taxon>Iridoideae</taxon>
        <taxon>Irideae</taxon>
        <taxon>Iris</taxon>
    </lineage>
</organism>
<comment type="caution">
    <text evidence="2">The sequence shown here is derived from an EMBL/GenBank/DDBJ whole genome shotgun (WGS) entry which is preliminary data.</text>
</comment>
<evidence type="ECO:0000313" key="3">
    <source>
        <dbReference type="Proteomes" id="UP001140949"/>
    </source>
</evidence>
<reference evidence="2" key="2">
    <citation type="submission" date="2023-04" db="EMBL/GenBank/DDBJ databases">
        <authorList>
            <person name="Bruccoleri R.E."/>
            <person name="Oakeley E.J."/>
            <person name="Faust A.-M."/>
            <person name="Dessus-Babus S."/>
            <person name="Altorfer M."/>
            <person name="Burckhardt D."/>
            <person name="Oertli M."/>
            <person name="Naumann U."/>
            <person name="Petersen F."/>
            <person name="Wong J."/>
        </authorList>
    </citation>
    <scope>NUCLEOTIDE SEQUENCE</scope>
    <source>
        <strain evidence="2">GSM-AAB239-AS_SAM_17_03QT</strain>
        <tissue evidence="2">Leaf</tissue>
    </source>
</reference>
<proteinExistence type="predicted"/>
<gene>
    <name evidence="2" type="ORF">M6B38_191035</name>
</gene>
<feature type="region of interest" description="Disordered" evidence="1">
    <location>
        <begin position="47"/>
        <end position="88"/>
    </location>
</feature>
<evidence type="ECO:0000256" key="1">
    <source>
        <dbReference type="SAM" id="MobiDB-lite"/>
    </source>
</evidence>
<sequence length="88" mass="10059">MWRRRWKFGSADLARSMTASFTRRLCLRRKALARSTTRWLLSSARMARSSSDSISHGGRNLQIRSARTMRTAGSTSDARSSVRIWPGR</sequence>
<keyword evidence="3" id="KW-1185">Reference proteome</keyword>
<protein>
    <submittedName>
        <fullName evidence="2">Uncharacterized protein</fullName>
    </submittedName>
</protein>
<accession>A0AAX6EFE6</accession>
<name>A0AAX6EFE6_IRIPA</name>
<reference evidence="2" key="1">
    <citation type="journal article" date="2023" name="GigaByte">
        <title>Genome assembly of the bearded iris, Iris pallida Lam.</title>
        <authorList>
            <person name="Bruccoleri R.E."/>
            <person name="Oakeley E.J."/>
            <person name="Faust A.M.E."/>
            <person name="Altorfer M."/>
            <person name="Dessus-Babus S."/>
            <person name="Burckhardt D."/>
            <person name="Oertli M."/>
            <person name="Naumann U."/>
            <person name="Petersen F."/>
            <person name="Wong J."/>
        </authorList>
    </citation>
    <scope>NUCLEOTIDE SEQUENCE</scope>
    <source>
        <strain evidence="2">GSM-AAB239-AS_SAM_17_03QT</strain>
    </source>
</reference>
<dbReference type="AlphaFoldDB" id="A0AAX6EFE6"/>
<dbReference type="Proteomes" id="UP001140949">
    <property type="component" value="Unassembled WGS sequence"/>
</dbReference>